<reference evidence="1 2" key="2">
    <citation type="journal article" date="2018" name="Int. J. Syst. Evol. Microbiol.">
        <title>Burkholderia insecticola sp. nov., a gut symbiotic bacterium of the bean bug Riptortus pedestris.</title>
        <authorList>
            <person name="Takeshita K."/>
            <person name="Tamaki H."/>
            <person name="Ohbayashi T."/>
            <person name="Meng X.-Y."/>
            <person name="Sone T."/>
            <person name="Mitani Y."/>
            <person name="Peeters C."/>
            <person name="Kikuchi Y."/>
            <person name="Vandamme P."/>
        </authorList>
    </citation>
    <scope>NUCLEOTIDE SEQUENCE [LARGE SCALE GENOMIC DNA]</scope>
    <source>
        <strain evidence="1">RPE64</strain>
    </source>
</reference>
<dbReference type="Proteomes" id="UP000013966">
    <property type="component" value="Chromosome 1"/>
</dbReference>
<name>R4WM43_9BURK</name>
<gene>
    <name evidence="1" type="ORF">BRPE64_ACDS01560</name>
</gene>
<accession>R4WM43</accession>
<reference evidence="1 2" key="1">
    <citation type="journal article" date="2013" name="Genome Announc.">
        <title>Complete Genome Sequence of Burkholderia sp. Strain RPE64, Bacterial Symbiont of the Bean Bug Riptortus pedestris.</title>
        <authorList>
            <person name="Shibata T.F."/>
            <person name="Maeda T."/>
            <person name="Nikoh N."/>
            <person name="Yamaguchi K."/>
            <person name="Oshima K."/>
            <person name="Hattori M."/>
            <person name="Nishiyama T."/>
            <person name="Hasebe M."/>
            <person name="Fukatsu T."/>
            <person name="Kikuchi Y."/>
            <person name="Shigenobu S."/>
        </authorList>
    </citation>
    <scope>NUCLEOTIDE SEQUENCE [LARGE SCALE GENOMIC DNA]</scope>
</reference>
<evidence type="ECO:0000313" key="1">
    <source>
        <dbReference type="EMBL" id="BAN21910.1"/>
    </source>
</evidence>
<proteinExistence type="predicted"/>
<sequence length="114" mass="13441">MPLMRRYIYKTFDRRMQAIHAREQPSFQFYAGFGRPKTKSDKEAPELALRHRVGSRENTALTVQMLRVLRLVLPWVRSETCAWGMFNRRRACRRYCAGRAVSRACVTTVRCSVR</sequence>
<dbReference type="HOGENOM" id="CLU_2116381_0_0_4"/>
<keyword evidence="2" id="KW-1185">Reference proteome</keyword>
<organism evidence="1 2">
    <name type="scientific">Caballeronia insecticola</name>
    <dbReference type="NCBI Taxonomy" id="758793"/>
    <lineage>
        <taxon>Bacteria</taxon>
        <taxon>Pseudomonadati</taxon>
        <taxon>Pseudomonadota</taxon>
        <taxon>Betaproteobacteria</taxon>
        <taxon>Burkholderiales</taxon>
        <taxon>Burkholderiaceae</taxon>
        <taxon>Caballeronia</taxon>
    </lineage>
</organism>
<dbReference type="KEGG" id="buo:BRPE64_ACDS01560"/>
<protein>
    <submittedName>
        <fullName evidence="1">Uncharacterized protein</fullName>
    </submittedName>
</protein>
<dbReference type="PATRIC" id="fig|758793.3.peg.157"/>
<evidence type="ECO:0000313" key="2">
    <source>
        <dbReference type="Proteomes" id="UP000013966"/>
    </source>
</evidence>
<dbReference type="AlphaFoldDB" id="R4WM43"/>
<dbReference type="EMBL" id="AP013058">
    <property type="protein sequence ID" value="BAN21910.1"/>
    <property type="molecule type" value="Genomic_DNA"/>
</dbReference>